<dbReference type="Pfam" id="PF01047">
    <property type="entry name" value="MarR"/>
    <property type="match status" value="1"/>
</dbReference>
<keyword evidence="1" id="KW-0805">Transcription regulation</keyword>
<keyword evidence="3" id="KW-0804">Transcription</keyword>
<sequence>MASFSDPKQNIGFLMKDVTRLMRRNFMRHAGDFGLTQAQMQAMAYVARKEGIRQVTLAEMLEIQPITTARLIDKLVEEGLVERRPDPDDRRAVQLYVTAKATELLERIMVVAASAREEAMIGITPEMQEMLISVLGKMHETLMVAEPPQKTPESAPTKTKKSKD</sequence>
<evidence type="ECO:0000259" key="4">
    <source>
        <dbReference type="PROSITE" id="PS50995"/>
    </source>
</evidence>
<dbReference type="GO" id="GO:0006950">
    <property type="term" value="P:response to stress"/>
    <property type="evidence" value="ECO:0007669"/>
    <property type="project" value="TreeGrafter"/>
</dbReference>
<dbReference type="InterPro" id="IPR000835">
    <property type="entry name" value="HTH_MarR-typ"/>
</dbReference>
<reference evidence="5 6" key="1">
    <citation type="submission" date="2017-08" db="EMBL/GenBank/DDBJ databases">
        <authorList>
            <person name="de Groot N.N."/>
        </authorList>
    </citation>
    <scope>NUCLEOTIDE SEQUENCE [LARGE SCALE GENOMIC DNA]</scope>
    <source>
        <strain evidence="5 6">USBA 78</strain>
    </source>
</reference>
<feature type="domain" description="HTH marR-type" evidence="4">
    <location>
        <begin position="8"/>
        <end position="140"/>
    </location>
</feature>
<evidence type="ECO:0000313" key="6">
    <source>
        <dbReference type="Proteomes" id="UP000219068"/>
    </source>
</evidence>
<dbReference type="SUPFAM" id="SSF46785">
    <property type="entry name" value="Winged helix' DNA-binding domain"/>
    <property type="match status" value="1"/>
</dbReference>
<dbReference type="RefSeq" id="WP_212684637.1">
    <property type="nucleotide sequence ID" value="NZ_OBMM01000010.1"/>
</dbReference>
<dbReference type="Proteomes" id="UP000219068">
    <property type="component" value="Unassembled WGS sequence"/>
</dbReference>
<dbReference type="PROSITE" id="PS50995">
    <property type="entry name" value="HTH_MARR_2"/>
    <property type="match status" value="1"/>
</dbReference>
<dbReference type="InterPro" id="IPR039422">
    <property type="entry name" value="MarR/SlyA-like"/>
</dbReference>
<dbReference type="PROSITE" id="PS01117">
    <property type="entry name" value="HTH_MARR_1"/>
    <property type="match status" value="1"/>
</dbReference>
<evidence type="ECO:0000313" key="5">
    <source>
        <dbReference type="EMBL" id="SOC30746.1"/>
    </source>
</evidence>
<dbReference type="GO" id="GO:0003677">
    <property type="term" value="F:DNA binding"/>
    <property type="evidence" value="ECO:0007669"/>
    <property type="project" value="UniProtKB-KW"/>
</dbReference>
<evidence type="ECO:0000256" key="1">
    <source>
        <dbReference type="ARBA" id="ARBA00023015"/>
    </source>
</evidence>
<name>A0A285TYD6_9PROT</name>
<keyword evidence="2 5" id="KW-0238">DNA-binding</keyword>
<dbReference type="SMART" id="SM00347">
    <property type="entry name" value="HTH_MARR"/>
    <property type="match status" value="1"/>
</dbReference>
<proteinExistence type="predicted"/>
<dbReference type="InterPro" id="IPR036388">
    <property type="entry name" value="WH-like_DNA-bd_sf"/>
</dbReference>
<dbReference type="InterPro" id="IPR036390">
    <property type="entry name" value="WH_DNA-bd_sf"/>
</dbReference>
<dbReference type="PANTHER" id="PTHR33164:SF64">
    <property type="entry name" value="TRANSCRIPTIONAL REGULATOR SLYA"/>
    <property type="match status" value="1"/>
</dbReference>
<dbReference type="PRINTS" id="PR00598">
    <property type="entry name" value="HTHMARR"/>
</dbReference>
<accession>A0A285TYD6</accession>
<evidence type="ECO:0000256" key="3">
    <source>
        <dbReference type="ARBA" id="ARBA00023163"/>
    </source>
</evidence>
<evidence type="ECO:0000256" key="2">
    <source>
        <dbReference type="ARBA" id="ARBA00023125"/>
    </source>
</evidence>
<dbReference type="PANTHER" id="PTHR33164">
    <property type="entry name" value="TRANSCRIPTIONAL REGULATOR, MARR FAMILY"/>
    <property type="match status" value="1"/>
</dbReference>
<dbReference type="GO" id="GO:0003700">
    <property type="term" value="F:DNA-binding transcription factor activity"/>
    <property type="evidence" value="ECO:0007669"/>
    <property type="project" value="InterPro"/>
</dbReference>
<dbReference type="EMBL" id="OBMM01000010">
    <property type="protein sequence ID" value="SOC30746.1"/>
    <property type="molecule type" value="Genomic_DNA"/>
</dbReference>
<organism evidence="5 6">
    <name type="scientific">Thalassospira xiamenensis</name>
    <dbReference type="NCBI Taxonomy" id="220697"/>
    <lineage>
        <taxon>Bacteria</taxon>
        <taxon>Pseudomonadati</taxon>
        <taxon>Pseudomonadota</taxon>
        <taxon>Alphaproteobacteria</taxon>
        <taxon>Rhodospirillales</taxon>
        <taxon>Thalassospiraceae</taxon>
        <taxon>Thalassospira</taxon>
    </lineage>
</organism>
<dbReference type="Gene3D" id="1.10.10.10">
    <property type="entry name" value="Winged helix-like DNA-binding domain superfamily/Winged helix DNA-binding domain"/>
    <property type="match status" value="1"/>
</dbReference>
<dbReference type="AlphaFoldDB" id="A0A285TYD6"/>
<gene>
    <name evidence="5" type="ORF">SAMN05428964_11042</name>
</gene>
<protein>
    <submittedName>
        <fullName evidence="5">DNA-binding transcriptional regulator, MarR family</fullName>
    </submittedName>
</protein>
<dbReference type="InterPro" id="IPR023187">
    <property type="entry name" value="Tscrpt_reg_MarR-type_CS"/>
</dbReference>